<evidence type="ECO:0000313" key="4">
    <source>
        <dbReference type="Proteomes" id="UP000756921"/>
    </source>
</evidence>
<gene>
    <name evidence="3" type="ORF">PMIN01_10225</name>
</gene>
<reference evidence="3" key="1">
    <citation type="journal article" date="2020" name="Mol. Plant Microbe Interact.">
        <title>Genome Sequence of the Biocontrol Agent Coniothyrium minitans strain Conio (IMI 134523).</title>
        <authorList>
            <person name="Patel D."/>
            <person name="Shittu T.A."/>
            <person name="Baroncelli R."/>
            <person name="Muthumeenakshi S."/>
            <person name="Osborne T.H."/>
            <person name="Janganan T.K."/>
            <person name="Sreenivasaprasad S."/>
        </authorList>
    </citation>
    <scope>NUCLEOTIDE SEQUENCE</scope>
    <source>
        <strain evidence="3">Conio</strain>
    </source>
</reference>
<feature type="compositionally biased region" description="Polar residues" evidence="2">
    <location>
        <begin position="697"/>
        <end position="708"/>
    </location>
</feature>
<dbReference type="EMBL" id="WJXW01000011">
    <property type="protein sequence ID" value="KAF9732296.1"/>
    <property type="molecule type" value="Genomic_DNA"/>
</dbReference>
<sequence length="766" mass="81798">MSTMTDVVSFKAHTYVVTLISGKSDVVDRIEANLLREGGSLSYCDTALMYIEPVLETPHCCKKIGAKAAGLREQVDIEKHSRMKAEALAECNERVYNRILHQERAAAGQNVDSRDEKIKQLEADLAAAFKTASIERVISAPAPVLAFLKRKVSAAQDGLAATQSELTVAQEDLTATKLELELSSKEVEAHKSFLAHVTASASTAASAAATELAVVKGQLAVTQNELDALKKTKKDMAIKHFGTVSKKIGEVATLKKDIQVLQKEARAHQNTADKLIAEHANLDASKKEAHELNHTITQLTADKKDIAEKLNVTSTRLEACMKGAQDTASELVAVKAELDERKKMTRPQKHLSNQITAAKKELEAVKQESQMHQADALAKHMDAVAAKHKLAQYQSAYDVSQHNIAKLEANINSLNSTVTRTTEALCKTQHELASAKSEATVAAQNLAMEKQSRTSLTAESTRAQATITDLRSSLEIVKLELAAFKAPEPAAPAAAPAPPSPKTAAEKMAAWSNAHAVVRAGDEETRRANEAKAEANKDKPAGIWKTAFRPMGSALAKQTKVDAVRAVLDGIEKDLAAKDSAVAALKGALQEEKAAGAERKRELAAVRLALESTQGALRDARAALALALAAAEEKKTAGCGNCAEAERSARLARAGADAALMELDAALHERVSSWSLLHDITWDVEAKLSVRLGTPGASGSTSGESDGSATEVEDGGDEEEEVEVQIVGGDGEVAGAGWDRYTPPHLRRGGFAGRSLARHMPNLVCK</sequence>
<feature type="compositionally biased region" description="Acidic residues" evidence="2">
    <location>
        <begin position="711"/>
        <end position="721"/>
    </location>
</feature>
<keyword evidence="4" id="KW-1185">Reference proteome</keyword>
<proteinExistence type="predicted"/>
<accession>A0A9P6KN21</accession>
<feature type="region of interest" description="Disordered" evidence="2">
    <location>
        <begin position="693"/>
        <end position="721"/>
    </location>
</feature>
<comment type="caution">
    <text evidence="3">The sequence shown here is derived from an EMBL/GenBank/DDBJ whole genome shotgun (WGS) entry which is preliminary data.</text>
</comment>
<evidence type="ECO:0000256" key="2">
    <source>
        <dbReference type="SAM" id="MobiDB-lite"/>
    </source>
</evidence>
<feature type="coiled-coil region" evidence="1">
    <location>
        <begin position="212"/>
        <end position="302"/>
    </location>
</feature>
<feature type="coiled-coil region" evidence="1">
    <location>
        <begin position="348"/>
        <end position="424"/>
    </location>
</feature>
<evidence type="ECO:0000256" key="1">
    <source>
        <dbReference type="SAM" id="Coils"/>
    </source>
</evidence>
<organism evidence="3 4">
    <name type="scientific">Paraphaeosphaeria minitans</name>
    <dbReference type="NCBI Taxonomy" id="565426"/>
    <lineage>
        <taxon>Eukaryota</taxon>
        <taxon>Fungi</taxon>
        <taxon>Dikarya</taxon>
        <taxon>Ascomycota</taxon>
        <taxon>Pezizomycotina</taxon>
        <taxon>Dothideomycetes</taxon>
        <taxon>Pleosporomycetidae</taxon>
        <taxon>Pleosporales</taxon>
        <taxon>Massarineae</taxon>
        <taxon>Didymosphaeriaceae</taxon>
        <taxon>Paraphaeosphaeria</taxon>
    </lineage>
</organism>
<protein>
    <submittedName>
        <fullName evidence="3">Uncharacterized protein</fullName>
    </submittedName>
</protein>
<dbReference type="OrthoDB" id="3793005at2759"/>
<dbReference type="Proteomes" id="UP000756921">
    <property type="component" value="Unassembled WGS sequence"/>
</dbReference>
<keyword evidence="1" id="KW-0175">Coiled coil</keyword>
<dbReference type="AlphaFoldDB" id="A0A9P6KN21"/>
<name>A0A9P6KN21_9PLEO</name>
<evidence type="ECO:0000313" key="3">
    <source>
        <dbReference type="EMBL" id="KAF9732296.1"/>
    </source>
</evidence>